<dbReference type="InterPro" id="IPR001452">
    <property type="entry name" value="SH3_domain"/>
</dbReference>
<keyword evidence="6" id="KW-1185">Reference proteome</keyword>
<dbReference type="Pfam" id="PF00018">
    <property type="entry name" value="SH3_1"/>
    <property type="match status" value="1"/>
</dbReference>
<reference evidence="6" key="1">
    <citation type="submission" date="2011-08" db="EMBL/GenBank/DDBJ databases">
        <authorList>
            <person name="Rombauts S."/>
        </authorList>
    </citation>
    <scope>NUCLEOTIDE SEQUENCE</scope>
    <source>
        <strain evidence="6">London</strain>
    </source>
</reference>
<dbReference type="EMBL" id="CAEY01000922">
    <property type="status" value="NOT_ANNOTATED_CDS"/>
    <property type="molecule type" value="Genomic_DNA"/>
</dbReference>
<evidence type="ECO:0000313" key="6">
    <source>
        <dbReference type="Proteomes" id="UP000015104"/>
    </source>
</evidence>
<evidence type="ECO:0000256" key="2">
    <source>
        <dbReference type="ARBA" id="ARBA00022737"/>
    </source>
</evidence>
<organism evidence="5 6">
    <name type="scientific">Tetranychus urticae</name>
    <name type="common">Two-spotted spider mite</name>
    <dbReference type="NCBI Taxonomy" id="32264"/>
    <lineage>
        <taxon>Eukaryota</taxon>
        <taxon>Metazoa</taxon>
        <taxon>Ecdysozoa</taxon>
        <taxon>Arthropoda</taxon>
        <taxon>Chelicerata</taxon>
        <taxon>Arachnida</taxon>
        <taxon>Acari</taxon>
        <taxon>Acariformes</taxon>
        <taxon>Trombidiformes</taxon>
        <taxon>Prostigmata</taxon>
        <taxon>Eleutherengona</taxon>
        <taxon>Raphignathae</taxon>
        <taxon>Tetranychoidea</taxon>
        <taxon>Tetranychidae</taxon>
        <taxon>Tetranychus</taxon>
    </lineage>
</organism>
<evidence type="ECO:0000259" key="4">
    <source>
        <dbReference type="PROSITE" id="PS50002"/>
    </source>
</evidence>
<reference evidence="5" key="2">
    <citation type="submission" date="2015-06" db="UniProtKB">
        <authorList>
            <consortium name="EnsemblMetazoa"/>
        </authorList>
    </citation>
    <scope>IDENTIFICATION</scope>
</reference>
<dbReference type="InterPro" id="IPR051759">
    <property type="entry name" value="LIM-SH3_domain_protein"/>
</dbReference>
<gene>
    <name evidence="5" type="primary">107369428</name>
</gene>
<dbReference type="InterPro" id="IPR036028">
    <property type="entry name" value="SH3-like_dom_sf"/>
</dbReference>
<feature type="domain" description="SH3" evidence="4">
    <location>
        <begin position="62"/>
        <end position="123"/>
    </location>
</feature>
<sequence length="125" mass="14419">MIDEICQCCTKRFSPSQEPPCFSKIQHKIHITPADIPRITISQHYDPLQMEQDIEHVSYRLPGNKSFRAIRDYSAQDADEVSFSKGDLIINCRSIDKDWMTGFVQRTRMCGMLPANSVRSLRVNL</sequence>
<keyword evidence="1 3" id="KW-0728">SH3 domain</keyword>
<dbReference type="SMART" id="SM00326">
    <property type="entry name" value="SH3"/>
    <property type="match status" value="1"/>
</dbReference>
<dbReference type="Gene3D" id="2.30.30.40">
    <property type="entry name" value="SH3 Domains"/>
    <property type="match status" value="1"/>
</dbReference>
<dbReference type="STRING" id="32264.T1L1Y8"/>
<dbReference type="PANTHER" id="PTHR46218:SF4">
    <property type="entry name" value="LIM AND SH3 DOMAIN PROTEIN LASP"/>
    <property type="match status" value="1"/>
</dbReference>
<protein>
    <recommendedName>
        <fullName evidence="4">SH3 domain-containing protein</fullName>
    </recommendedName>
</protein>
<accession>T1L1Y8</accession>
<dbReference type="KEGG" id="tut:107369428"/>
<name>T1L1Y8_TETUR</name>
<dbReference type="Proteomes" id="UP000015104">
    <property type="component" value="Unassembled WGS sequence"/>
</dbReference>
<dbReference type="HOGENOM" id="CLU_1995523_0_0_1"/>
<evidence type="ECO:0000313" key="5">
    <source>
        <dbReference type="EnsemblMetazoa" id="tetur32g01320.1"/>
    </source>
</evidence>
<proteinExistence type="predicted"/>
<dbReference type="GO" id="GO:0005925">
    <property type="term" value="C:focal adhesion"/>
    <property type="evidence" value="ECO:0007669"/>
    <property type="project" value="TreeGrafter"/>
</dbReference>
<dbReference type="OrthoDB" id="207120at2759"/>
<dbReference type="GO" id="GO:0051015">
    <property type="term" value="F:actin filament binding"/>
    <property type="evidence" value="ECO:0007669"/>
    <property type="project" value="TreeGrafter"/>
</dbReference>
<dbReference type="PANTHER" id="PTHR46218">
    <property type="entry name" value="LASP"/>
    <property type="match status" value="1"/>
</dbReference>
<dbReference type="AlphaFoldDB" id="T1L1Y8"/>
<keyword evidence="2" id="KW-0677">Repeat</keyword>
<dbReference type="EnsemblMetazoa" id="tetur32g01320.1">
    <property type="protein sequence ID" value="tetur32g01320.1"/>
    <property type="gene ID" value="tetur32g01320"/>
</dbReference>
<evidence type="ECO:0000256" key="1">
    <source>
        <dbReference type="ARBA" id="ARBA00022443"/>
    </source>
</evidence>
<evidence type="ECO:0000256" key="3">
    <source>
        <dbReference type="PROSITE-ProRule" id="PRU00192"/>
    </source>
</evidence>
<dbReference type="PROSITE" id="PS50002">
    <property type="entry name" value="SH3"/>
    <property type="match status" value="1"/>
</dbReference>
<dbReference type="SUPFAM" id="SSF50044">
    <property type="entry name" value="SH3-domain"/>
    <property type="match status" value="1"/>
</dbReference>